<evidence type="ECO:0000313" key="1">
    <source>
        <dbReference type="EMBL" id="KAK6797434.1"/>
    </source>
</evidence>
<organism evidence="1 2">
    <name type="scientific">Solanum bulbocastanum</name>
    <name type="common">Wild potato</name>
    <dbReference type="NCBI Taxonomy" id="147425"/>
    <lineage>
        <taxon>Eukaryota</taxon>
        <taxon>Viridiplantae</taxon>
        <taxon>Streptophyta</taxon>
        <taxon>Embryophyta</taxon>
        <taxon>Tracheophyta</taxon>
        <taxon>Spermatophyta</taxon>
        <taxon>Magnoliopsida</taxon>
        <taxon>eudicotyledons</taxon>
        <taxon>Gunneridae</taxon>
        <taxon>Pentapetalae</taxon>
        <taxon>asterids</taxon>
        <taxon>lamiids</taxon>
        <taxon>Solanales</taxon>
        <taxon>Solanaceae</taxon>
        <taxon>Solanoideae</taxon>
        <taxon>Solaneae</taxon>
        <taxon>Solanum</taxon>
    </lineage>
</organism>
<name>A0AAN8U2U1_SOLBU</name>
<sequence length="35" mass="4329">MRYDHVPKYCKNCKIQGHDEEQCYVLHMDLYPKEN</sequence>
<dbReference type="EMBL" id="JBANQN010000002">
    <property type="protein sequence ID" value="KAK6797434.1"/>
    <property type="molecule type" value="Genomic_DNA"/>
</dbReference>
<dbReference type="Proteomes" id="UP001371456">
    <property type="component" value="Unassembled WGS sequence"/>
</dbReference>
<evidence type="ECO:0000313" key="2">
    <source>
        <dbReference type="Proteomes" id="UP001371456"/>
    </source>
</evidence>
<protein>
    <submittedName>
        <fullName evidence="1">Uncharacterized protein</fullName>
    </submittedName>
</protein>
<gene>
    <name evidence="1" type="ORF">RDI58_005136</name>
</gene>
<accession>A0AAN8U2U1</accession>
<reference evidence="1 2" key="1">
    <citation type="submission" date="2024-02" db="EMBL/GenBank/DDBJ databases">
        <title>de novo genome assembly of Solanum bulbocastanum strain 11H21.</title>
        <authorList>
            <person name="Hosaka A.J."/>
        </authorList>
    </citation>
    <scope>NUCLEOTIDE SEQUENCE [LARGE SCALE GENOMIC DNA]</scope>
    <source>
        <tissue evidence="1">Young leaves</tissue>
    </source>
</reference>
<keyword evidence="2" id="KW-1185">Reference proteome</keyword>
<comment type="caution">
    <text evidence="1">The sequence shown here is derived from an EMBL/GenBank/DDBJ whole genome shotgun (WGS) entry which is preliminary data.</text>
</comment>
<proteinExistence type="predicted"/>
<dbReference type="AlphaFoldDB" id="A0AAN8U2U1"/>